<feature type="domain" description="NADAR" evidence="1">
    <location>
        <begin position="22"/>
        <end position="171"/>
    </location>
</feature>
<organism evidence="2">
    <name type="scientific">Arion vulgaris</name>
    <dbReference type="NCBI Taxonomy" id="1028688"/>
    <lineage>
        <taxon>Eukaryota</taxon>
        <taxon>Metazoa</taxon>
        <taxon>Spiralia</taxon>
        <taxon>Lophotrochozoa</taxon>
        <taxon>Mollusca</taxon>
        <taxon>Gastropoda</taxon>
        <taxon>Heterobranchia</taxon>
        <taxon>Euthyneura</taxon>
        <taxon>Panpulmonata</taxon>
        <taxon>Eupulmonata</taxon>
        <taxon>Stylommatophora</taxon>
        <taxon>Helicina</taxon>
        <taxon>Arionoidea</taxon>
        <taxon>Arionidae</taxon>
        <taxon>Arion</taxon>
    </lineage>
</organism>
<sequence>MAKEYNTTTYGSLREAEEHFVYFWKKDSCFSQWYPSRFVDDGDSFDCAEQYMMYKKALFCKDNEAALKIRQCKDPEQMKKLGRSVKNWNLYGHIWEDCCYDIVKTGNLLKFAQNPVLKAKLLSTVGKELVEASPYDQKWGIGLPKENGLAWNKSTWQGQNLLGQALTEVRN</sequence>
<accession>A0A0B6ZPF3</accession>
<dbReference type="CDD" id="cd15457">
    <property type="entry name" value="NADAR"/>
    <property type="match status" value="1"/>
</dbReference>
<dbReference type="InterPro" id="IPR037238">
    <property type="entry name" value="YbiA-like_sf"/>
</dbReference>
<protein>
    <recommendedName>
        <fullName evidence="1">NADAR domain-containing protein</fullName>
    </recommendedName>
</protein>
<evidence type="ECO:0000259" key="1">
    <source>
        <dbReference type="Pfam" id="PF08719"/>
    </source>
</evidence>
<dbReference type="EMBL" id="HACG01022871">
    <property type="protein sequence ID" value="CEK69736.1"/>
    <property type="molecule type" value="Transcribed_RNA"/>
</dbReference>
<dbReference type="InterPro" id="IPR012816">
    <property type="entry name" value="NADAR"/>
</dbReference>
<dbReference type="NCBIfam" id="TIGR02464">
    <property type="entry name" value="ribofla_fusion"/>
    <property type="match status" value="1"/>
</dbReference>
<dbReference type="SUPFAM" id="SSF143990">
    <property type="entry name" value="YbiA-like"/>
    <property type="match status" value="1"/>
</dbReference>
<dbReference type="AlphaFoldDB" id="A0A0B6ZPF3"/>
<dbReference type="Pfam" id="PF08719">
    <property type="entry name" value="NADAR"/>
    <property type="match status" value="1"/>
</dbReference>
<dbReference type="Gene3D" id="1.10.357.40">
    <property type="entry name" value="YbiA-like"/>
    <property type="match status" value="1"/>
</dbReference>
<feature type="non-terminal residue" evidence="2">
    <location>
        <position position="171"/>
    </location>
</feature>
<proteinExistence type="predicted"/>
<evidence type="ECO:0000313" key="2">
    <source>
        <dbReference type="EMBL" id="CEK69736.1"/>
    </source>
</evidence>
<reference evidence="2" key="1">
    <citation type="submission" date="2014-12" db="EMBL/GenBank/DDBJ databases">
        <title>Insight into the proteome of Arion vulgaris.</title>
        <authorList>
            <person name="Aradska J."/>
            <person name="Bulat T."/>
            <person name="Smidak R."/>
            <person name="Sarate P."/>
            <person name="Gangsoo J."/>
            <person name="Sialana F."/>
            <person name="Bilban M."/>
            <person name="Lubec G."/>
        </authorList>
    </citation>
    <scope>NUCLEOTIDE SEQUENCE</scope>
    <source>
        <tissue evidence="2">Skin</tissue>
    </source>
</reference>
<name>A0A0B6ZPF3_9EUPU</name>
<gene>
    <name evidence="2" type="primary">ORF71380</name>
</gene>